<evidence type="ECO:0000313" key="4">
    <source>
        <dbReference type="Proteomes" id="UP000002799"/>
    </source>
</evidence>
<dbReference type="SUPFAM" id="SSF46955">
    <property type="entry name" value="Putative DNA-binding domain"/>
    <property type="match status" value="1"/>
</dbReference>
<dbReference type="AlphaFoldDB" id="A0A140PWL6"/>
<dbReference type="PANTHER" id="PTHR30204:SF98">
    <property type="entry name" value="HTH-TYPE TRANSCRIPTIONAL REGULATOR ADHR"/>
    <property type="match status" value="1"/>
</dbReference>
<dbReference type="KEGG" id="fne:FSDG_02375"/>
<dbReference type="InterPro" id="IPR009061">
    <property type="entry name" value="DNA-bd_dom_put_sf"/>
</dbReference>
<dbReference type="InterPro" id="IPR047057">
    <property type="entry name" value="MerR_fam"/>
</dbReference>
<dbReference type="SMART" id="SM00422">
    <property type="entry name" value="HTH_MERR"/>
    <property type="match status" value="1"/>
</dbReference>
<accession>A0A140PWL6</accession>
<dbReference type="PROSITE" id="PS00552">
    <property type="entry name" value="HTH_MERR_1"/>
    <property type="match status" value="1"/>
</dbReference>
<dbReference type="Gene3D" id="1.10.1660.10">
    <property type="match status" value="1"/>
</dbReference>
<organism evidence="3">
    <name type="scientific">Fusobacterium animalis 7_1</name>
    <dbReference type="NCBI Taxonomy" id="457405"/>
    <lineage>
        <taxon>Bacteria</taxon>
        <taxon>Fusobacteriati</taxon>
        <taxon>Fusobacteriota</taxon>
        <taxon>Fusobacteriia</taxon>
        <taxon>Fusobacteriales</taxon>
        <taxon>Fusobacteriaceae</taxon>
        <taxon>Fusobacterium</taxon>
    </lineage>
</organism>
<dbReference type="PRINTS" id="PR00040">
    <property type="entry name" value="HTHMERR"/>
</dbReference>
<dbReference type="PANTHER" id="PTHR30204">
    <property type="entry name" value="REDOX-CYCLING DRUG-SENSING TRANSCRIPTIONAL ACTIVATOR SOXR"/>
    <property type="match status" value="1"/>
</dbReference>
<dbReference type="eggNOG" id="COG0789">
    <property type="taxonomic scope" value="Bacteria"/>
</dbReference>
<evidence type="ECO:0000313" key="3">
    <source>
        <dbReference type="EMBL" id="EEO43816.1"/>
    </source>
</evidence>
<dbReference type="CDD" id="cd01109">
    <property type="entry name" value="HTH_YyaN"/>
    <property type="match status" value="1"/>
</dbReference>
<sequence length="123" mass="14822">MEYSIGEFSKLTGLSIHTLRYYEYEQLIVPMRNKNNILRYSDKDIAWIDFIKRLKDTGMPIKKIKEYAKLRSKGDITLSKRMEMLIQHYGFLEKQISILQEHKEKLDQKIKYYQVQINLLDSE</sequence>
<evidence type="ECO:0000259" key="2">
    <source>
        <dbReference type="PROSITE" id="PS50937"/>
    </source>
</evidence>
<dbReference type="GO" id="GO:0003700">
    <property type="term" value="F:DNA-binding transcription factor activity"/>
    <property type="evidence" value="ECO:0007669"/>
    <property type="project" value="InterPro"/>
</dbReference>
<proteinExistence type="predicted"/>
<dbReference type="Proteomes" id="UP000002799">
    <property type="component" value="Chromosome"/>
</dbReference>
<dbReference type="RefSeq" id="WP_008702865.1">
    <property type="nucleotide sequence ID" value="NZ_AKBT01000003.1"/>
</dbReference>
<dbReference type="PROSITE" id="PS50937">
    <property type="entry name" value="HTH_MERR_2"/>
    <property type="match status" value="1"/>
</dbReference>
<dbReference type="GO" id="GO:0003677">
    <property type="term" value="F:DNA binding"/>
    <property type="evidence" value="ECO:0007669"/>
    <property type="project" value="UniProtKB-KW"/>
</dbReference>
<dbReference type="Pfam" id="PF13411">
    <property type="entry name" value="MerR_1"/>
    <property type="match status" value="1"/>
</dbReference>
<feature type="domain" description="HTH merR-type" evidence="2">
    <location>
        <begin position="1"/>
        <end position="70"/>
    </location>
</feature>
<gene>
    <name evidence="3" type="ORF">FSDG_02375</name>
</gene>
<reference evidence="3 4" key="1">
    <citation type="submission" date="2013-11" db="EMBL/GenBank/DDBJ databases">
        <title>The Genome Sequence of Fusobacterium sp. 7_1.</title>
        <authorList>
            <consortium name="The Broad Institute Genome Sequencing Platform"/>
            <person name="Earl A."/>
            <person name="Ward D."/>
            <person name="Feldgarden M."/>
            <person name="Gevers D."/>
            <person name="Strauss J."/>
            <person name="Ambrose C.E."/>
            <person name="Allen-Vercoe E."/>
            <person name="Walker B."/>
            <person name="Young S.K."/>
            <person name="Zeng Q."/>
            <person name="Gargeya S."/>
            <person name="Fitzgerald M."/>
            <person name="Haas B."/>
            <person name="Abouelleil A."/>
            <person name="Alvarado L."/>
            <person name="Arachchi H.M."/>
            <person name="Berlin A.M."/>
            <person name="Chapman S.B."/>
            <person name="Goldberg J."/>
            <person name="Griggs A."/>
            <person name="Gujja S."/>
            <person name="Hansen M."/>
            <person name="Howarth C."/>
            <person name="Imamovic A."/>
            <person name="Larimer J."/>
            <person name="McCowen C."/>
            <person name="Montmayeur A."/>
            <person name="Murphy C."/>
            <person name="Neiman D."/>
            <person name="Pearson M."/>
            <person name="Priest M."/>
            <person name="Roberts A."/>
            <person name="Saif S."/>
            <person name="Shea T."/>
            <person name="Sisk P."/>
            <person name="Sykes S."/>
            <person name="Wortman J."/>
            <person name="Nusbaum C."/>
            <person name="Birren B."/>
        </authorList>
    </citation>
    <scope>NUCLEOTIDE SEQUENCE [LARGE SCALE GENOMIC DNA]</scope>
    <source>
        <strain evidence="3 4">7_1</strain>
    </source>
</reference>
<evidence type="ECO:0000256" key="1">
    <source>
        <dbReference type="ARBA" id="ARBA00023125"/>
    </source>
</evidence>
<dbReference type="EMBL" id="CP007062">
    <property type="protein sequence ID" value="EEO43816.1"/>
    <property type="molecule type" value="Genomic_DNA"/>
</dbReference>
<name>A0A140PWL6_9FUSO</name>
<dbReference type="InterPro" id="IPR000551">
    <property type="entry name" value="MerR-type_HTH_dom"/>
</dbReference>
<protein>
    <recommendedName>
        <fullName evidence="2">HTH merR-type domain-containing protein</fullName>
    </recommendedName>
</protein>
<dbReference type="HOGENOM" id="CLU_060077_8_3_0"/>
<keyword evidence="1" id="KW-0238">DNA-binding</keyword>